<keyword evidence="12" id="KW-1185">Reference proteome</keyword>
<feature type="transmembrane region" description="Helical" evidence="10">
    <location>
        <begin position="451"/>
        <end position="468"/>
    </location>
</feature>
<dbReference type="GO" id="GO:0005886">
    <property type="term" value="C:plasma membrane"/>
    <property type="evidence" value="ECO:0007669"/>
    <property type="project" value="UniProtKB-SubCell"/>
</dbReference>
<dbReference type="GO" id="GO:0006865">
    <property type="term" value="P:amino acid transport"/>
    <property type="evidence" value="ECO:0007669"/>
    <property type="project" value="UniProtKB-KW"/>
</dbReference>
<feature type="transmembrane region" description="Helical" evidence="10">
    <location>
        <begin position="263"/>
        <end position="283"/>
    </location>
</feature>
<evidence type="ECO:0000256" key="6">
    <source>
        <dbReference type="ARBA" id="ARBA00022970"/>
    </source>
</evidence>
<feature type="transmembrane region" description="Helical" evidence="10">
    <location>
        <begin position="67"/>
        <end position="88"/>
    </location>
</feature>
<evidence type="ECO:0000256" key="1">
    <source>
        <dbReference type="ARBA" id="ARBA00004651"/>
    </source>
</evidence>
<dbReference type="InterPro" id="IPR050367">
    <property type="entry name" value="APC_superfamily"/>
</dbReference>
<comment type="caution">
    <text evidence="11">The sequence shown here is derived from an EMBL/GenBank/DDBJ whole genome shotgun (WGS) entry which is preliminary data.</text>
</comment>
<evidence type="ECO:0000313" key="11">
    <source>
        <dbReference type="EMBL" id="KFI67986.1"/>
    </source>
</evidence>
<evidence type="ECO:0000256" key="7">
    <source>
        <dbReference type="ARBA" id="ARBA00022989"/>
    </source>
</evidence>
<feature type="compositionally biased region" description="Polar residues" evidence="9">
    <location>
        <begin position="1"/>
        <end position="23"/>
    </location>
</feature>
<feature type="transmembrane region" description="Helical" evidence="10">
    <location>
        <begin position="428"/>
        <end position="445"/>
    </location>
</feature>
<dbReference type="InterPro" id="IPR004754">
    <property type="entry name" value="Amino_acid_antiprt"/>
</dbReference>
<keyword evidence="3" id="KW-0813">Transport</keyword>
<protein>
    <submittedName>
        <fullName evidence="11">Arginine/ornithine antiporter</fullName>
    </submittedName>
</protein>
<dbReference type="Gene3D" id="1.20.1740.10">
    <property type="entry name" value="Amino acid/polyamine transporter I"/>
    <property type="match status" value="1"/>
</dbReference>
<evidence type="ECO:0000256" key="8">
    <source>
        <dbReference type="ARBA" id="ARBA00023136"/>
    </source>
</evidence>
<feature type="transmembrane region" description="Helical" evidence="10">
    <location>
        <begin position="489"/>
        <end position="506"/>
    </location>
</feature>
<dbReference type="InterPro" id="IPR002293">
    <property type="entry name" value="AA/rel_permease1"/>
</dbReference>
<feature type="transmembrane region" description="Helical" evidence="10">
    <location>
        <begin position="388"/>
        <end position="408"/>
    </location>
</feature>
<dbReference type="eggNOG" id="COG0531">
    <property type="taxonomic scope" value="Bacteria"/>
</dbReference>
<feature type="transmembrane region" description="Helical" evidence="10">
    <location>
        <begin position="363"/>
        <end position="382"/>
    </location>
</feature>
<evidence type="ECO:0000313" key="12">
    <source>
        <dbReference type="Proteomes" id="UP000029052"/>
    </source>
</evidence>
<dbReference type="GO" id="GO:0022857">
    <property type="term" value="F:transmembrane transporter activity"/>
    <property type="evidence" value="ECO:0007669"/>
    <property type="project" value="InterPro"/>
</dbReference>
<evidence type="ECO:0000256" key="2">
    <source>
        <dbReference type="ARBA" id="ARBA00008220"/>
    </source>
</evidence>
<reference evidence="11 12" key="1">
    <citation type="submission" date="2014-03" db="EMBL/GenBank/DDBJ databases">
        <title>Genomics of Bifidobacteria.</title>
        <authorList>
            <person name="Ventura M."/>
            <person name="Milani C."/>
            <person name="Lugli G.A."/>
        </authorList>
    </citation>
    <scope>NUCLEOTIDE SEQUENCE [LARGE SCALE GENOMIC DNA]</scope>
    <source>
        <strain evidence="11 12">LMG 11591</strain>
    </source>
</reference>
<evidence type="ECO:0000256" key="9">
    <source>
        <dbReference type="SAM" id="MobiDB-lite"/>
    </source>
</evidence>
<dbReference type="PANTHER" id="PTHR42770">
    <property type="entry name" value="AMINO ACID TRANSPORTER-RELATED"/>
    <property type="match status" value="1"/>
</dbReference>
<keyword evidence="7 10" id="KW-1133">Transmembrane helix</keyword>
<dbReference type="EMBL" id="JGZB01000005">
    <property type="protein sequence ID" value="KFI67986.1"/>
    <property type="molecule type" value="Genomic_DNA"/>
</dbReference>
<dbReference type="AlphaFoldDB" id="A0A087BAD6"/>
<dbReference type="PANTHER" id="PTHR42770:SF4">
    <property type="entry name" value="ARGININE_ORNITHINE ANTIPORTER-RELATED"/>
    <property type="match status" value="1"/>
</dbReference>
<accession>A0A087BAD6</accession>
<name>A0A087BAD6_9BIFI</name>
<feature type="transmembrane region" description="Helical" evidence="10">
    <location>
        <begin position="109"/>
        <end position="132"/>
    </location>
</feature>
<comment type="similarity">
    <text evidence="2">Belongs to the amino acid-polyamine-organocation (APC) superfamily. Basic amino acid/polyamine antiporter (APA) (TC 2.A.3.2) family.</text>
</comment>
<gene>
    <name evidence="11" type="ORF">BMAGN_1578</name>
</gene>
<feature type="transmembrane region" description="Helical" evidence="10">
    <location>
        <begin position="183"/>
        <end position="210"/>
    </location>
</feature>
<dbReference type="PIRSF" id="PIRSF006060">
    <property type="entry name" value="AA_transporter"/>
    <property type="match status" value="1"/>
</dbReference>
<keyword evidence="6" id="KW-0029">Amino-acid transport</keyword>
<dbReference type="NCBIfam" id="TIGR00905">
    <property type="entry name" value="2A0302"/>
    <property type="match status" value="1"/>
</dbReference>
<feature type="transmembrane region" description="Helical" evidence="10">
    <location>
        <begin position="319"/>
        <end position="342"/>
    </location>
</feature>
<evidence type="ECO:0000256" key="3">
    <source>
        <dbReference type="ARBA" id="ARBA00022448"/>
    </source>
</evidence>
<dbReference type="STRING" id="1692.BMAGN_1578"/>
<evidence type="ECO:0000256" key="4">
    <source>
        <dbReference type="ARBA" id="ARBA00022475"/>
    </source>
</evidence>
<evidence type="ECO:0000256" key="5">
    <source>
        <dbReference type="ARBA" id="ARBA00022692"/>
    </source>
</evidence>
<organism evidence="11 12">
    <name type="scientific">Bifidobacterium magnum</name>
    <dbReference type="NCBI Taxonomy" id="1692"/>
    <lineage>
        <taxon>Bacteria</taxon>
        <taxon>Bacillati</taxon>
        <taxon>Actinomycetota</taxon>
        <taxon>Actinomycetes</taxon>
        <taxon>Bifidobacteriales</taxon>
        <taxon>Bifidobacteriaceae</taxon>
        <taxon>Bifidobacterium</taxon>
    </lineage>
</organism>
<comment type="subcellular location">
    <subcellularLocation>
        <location evidence="1">Cell membrane</location>
        <topology evidence="1">Multi-pass membrane protein</topology>
    </subcellularLocation>
</comment>
<feature type="transmembrane region" description="Helical" evidence="10">
    <location>
        <begin position="32"/>
        <end position="51"/>
    </location>
</feature>
<feature type="region of interest" description="Disordered" evidence="9">
    <location>
        <begin position="1"/>
        <end position="28"/>
    </location>
</feature>
<dbReference type="Pfam" id="PF13520">
    <property type="entry name" value="AA_permease_2"/>
    <property type="match status" value="1"/>
</dbReference>
<feature type="transmembrane region" description="Helical" evidence="10">
    <location>
        <begin position="152"/>
        <end position="171"/>
    </location>
</feature>
<evidence type="ECO:0000256" key="10">
    <source>
        <dbReference type="SAM" id="Phobius"/>
    </source>
</evidence>
<dbReference type="RefSeq" id="WP_022859529.1">
    <property type="nucleotide sequence ID" value="NZ_JGZB01000005.1"/>
</dbReference>
<keyword evidence="8 10" id="KW-0472">Membrane</keyword>
<proteinExistence type="inferred from homology"/>
<sequence>MQRQASGKEATTSHSSATGQSSHEPSHEAGKVGVLGLVAIIISAMVGGGIFDLPQNLSQHTSAGGQIIAWFITGIGMWFIATMFRVLANVHPELNDGMYNYAYQGFGRFAGFLVSFGYWICNCCALVAYGILLTSTLNAFIPIFGDGNTVPAIITASAVVWLSFLFGCRGIRSNKVVYIIGTVCKLIPIAIFLVAMIAAFKLSVFLYGFWGFNAQGQPLAFHWDSVFHQVSSSMLVTLWLFIGIEGAVVVSGEAKSQQAVSKATVTGFIGVLTLYTLVSLLPLGSFSAEQIAQIDNPAMAALLAAVVGPWGRTVVTVGIIISVLFAMLVWMVMLSQMPYYGAKDGLYPRMFTYVNKHGAPRNSMLVATIICQVLFILTYFLGNNVWNTITSITATLAMPCYLLCCMYLVKVSRPKQLWPEHCTFSQKYGFAVGILGTLFALFLVSAAGLHYLSMVCVVYVCGIGLFIAGRRQSGAHGSVVQLFTPRERIAAVAIIAVAIYGIVYTARYGL</sequence>
<dbReference type="Proteomes" id="UP000029052">
    <property type="component" value="Unassembled WGS sequence"/>
</dbReference>
<feature type="transmembrane region" description="Helical" evidence="10">
    <location>
        <begin position="230"/>
        <end position="251"/>
    </location>
</feature>
<keyword evidence="5 10" id="KW-0812">Transmembrane</keyword>
<keyword evidence="4" id="KW-1003">Cell membrane</keyword>